<dbReference type="EMBL" id="NGAF01000001">
    <property type="protein sequence ID" value="OXR47556.1"/>
    <property type="molecule type" value="Genomic_DNA"/>
</dbReference>
<accession>A0A231HFQ9</accession>
<dbReference type="Proteomes" id="UP000215506">
    <property type="component" value="Unassembled WGS sequence"/>
</dbReference>
<dbReference type="InterPro" id="IPR013830">
    <property type="entry name" value="SGNH_hydro"/>
</dbReference>
<evidence type="ECO:0000313" key="3">
    <source>
        <dbReference type="EMBL" id="OXR47556.1"/>
    </source>
</evidence>
<sequence length="336" mass="35825">MTDDLVNWDGVVAVSDAGQWRQPWRLPPDRLAAAFSPELAEHAAVATGVRLGLVTDAAEVTLPVHSTPIWQPRPRFVDVFVDGRLTQRVPVGSGAEDVVVALPGTRSRVELWLPHRGAVTRVGAPSVPAGATVEPWESDGPRWITYGSSLTQCLITEAPSDTWPARIARTHGWRMLNLGFAAQAYLDPFVARAIAARPADLISVELGPNLYIRGPFTARSLGGLAAGFLETIRAAHPDVPVVAFSPPVWVQRENEPNPHGLTLRDVRALVEDVVAVLQRLGDDNLHLVSGAELFGAGDAALTVDGLHPDAAGDALIAERFGPRLAAALATTAPVRS</sequence>
<name>A0A231HFQ9_9NOCA</name>
<dbReference type="SUPFAM" id="SSF52266">
    <property type="entry name" value="SGNH hydrolase"/>
    <property type="match status" value="1"/>
</dbReference>
<feature type="domain" description="SsfX3-like N-terminal" evidence="2">
    <location>
        <begin position="8"/>
        <end position="115"/>
    </location>
</feature>
<comment type="caution">
    <text evidence="3">The sequence shown here is derived from an EMBL/GenBank/DDBJ whole genome shotgun (WGS) entry which is preliminary data.</text>
</comment>
<organism evidence="3 4">
    <name type="scientific">Nocardia cerradoensis</name>
    <dbReference type="NCBI Taxonomy" id="85688"/>
    <lineage>
        <taxon>Bacteria</taxon>
        <taxon>Bacillati</taxon>
        <taxon>Actinomycetota</taxon>
        <taxon>Actinomycetes</taxon>
        <taxon>Mycobacteriales</taxon>
        <taxon>Nocardiaceae</taxon>
        <taxon>Nocardia</taxon>
    </lineage>
</organism>
<evidence type="ECO:0000259" key="1">
    <source>
        <dbReference type="Pfam" id="PF14606"/>
    </source>
</evidence>
<dbReference type="Gene3D" id="2.60.120.260">
    <property type="entry name" value="Galactose-binding domain-like"/>
    <property type="match status" value="1"/>
</dbReference>
<dbReference type="Gene3D" id="3.40.50.1110">
    <property type="entry name" value="SGNH hydrolase"/>
    <property type="match status" value="1"/>
</dbReference>
<dbReference type="Pfam" id="PF14606">
    <property type="entry name" value="Lipase_GDSL_3"/>
    <property type="match status" value="1"/>
</dbReference>
<gene>
    <name evidence="3" type="ORF">B7C42_00681</name>
</gene>
<keyword evidence="4" id="KW-1185">Reference proteome</keyword>
<dbReference type="InterPro" id="IPR048977">
    <property type="entry name" value="SsfX3-like_N"/>
</dbReference>
<feature type="domain" description="SGNH hydrolase-type esterase" evidence="1">
    <location>
        <begin position="144"/>
        <end position="322"/>
    </location>
</feature>
<dbReference type="AlphaFoldDB" id="A0A231HFQ9"/>
<proteinExistence type="predicted"/>
<dbReference type="Pfam" id="PF21181">
    <property type="entry name" value="SsfX3_N"/>
    <property type="match status" value="1"/>
</dbReference>
<protein>
    <submittedName>
        <fullName evidence="3">Uncharacterized protein</fullName>
    </submittedName>
</protein>
<dbReference type="InterPro" id="IPR036514">
    <property type="entry name" value="SGNH_hydro_sf"/>
</dbReference>
<dbReference type="RefSeq" id="WP_189594839.1">
    <property type="nucleotide sequence ID" value="NZ_NGAF01000001.1"/>
</dbReference>
<reference evidence="3 4" key="1">
    <citation type="submission" date="2017-07" db="EMBL/GenBank/DDBJ databases">
        <title>First draft Genome Sequence of Nocardia cerradoensis isolated from human infection.</title>
        <authorList>
            <person name="Carrasco G."/>
        </authorList>
    </citation>
    <scope>NUCLEOTIDE SEQUENCE [LARGE SCALE GENOMIC DNA]</scope>
    <source>
        <strain evidence="3 4">CNM20130759</strain>
    </source>
</reference>
<evidence type="ECO:0000259" key="2">
    <source>
        <dbReference type="Pfam" id="PF21181"/>
    </source>
</evidence>
<evidence type="ECO:0000313" key="4">
    <source>
        <dbReference type="Proteomes" id="UP000215506"/>
    </source>
</evidence>